<proteinExistence type="predicted"/>
<dbReference type="GO" id="GO:0003700">
    <property type="term" value="F:DNA-binding transcription factor activity"/>
    <property type="evidence" value="ECO:0007669"/>
    <property type="project" value="InterPro"/>
</dbReference>
<feature type="domain" description="HTH araC/xylS-type" evidence="1">
    <location>
        <begin position="8"/>
        <end position="56"/>
    </location>
</feature>
<dbReference type="GO" id="GO:0043565">
    <property type="term" value="F:sequence-specific DNA binding"/>
    <property type="evidence" value="ECO:0007669"/>
    <property type="project" value="InterPro"/>
</dbReference>
<reference evidence="2 3" key="1">
    <citation type="submission" date="2017-03" db="EMBL/GenBank/DDBJ databases">
        <title>Genome sequence of Clostridium hungatei DSM 14427.</title>
        <authorList>
            <person name="Poehlein A."/>
            <person name="Daniel R."/>
        </authorList>
    </citation>
    <scope>NUCLEOTIDE SEQUENCE [LARGE SCALE GENOMIC DNA]</scope>
    <source>
        <strain evidence="2 3">DSM 14427</strain>
    </source>
</reference>
<evidence type="ECO:0000313" key="2">
    <source>
        <dbReference type="EMBL" id="OPX43190.1"/>
    </source>
</evidence>
<evidence type="ECO:0000259" key="1">
    <source>
        <dbReference type="PROSITE" id="PS01124"/>
    </source>
</evidence>
<dbReference type="InterPro" id="IPR018060">
    <property type="entry name" value="HTH_AraC"/>
</dbReference>
<name>A0A1V4SH49_RUMHU</name>
<accession>A0A1V4SH49</accession>
<evidence type="ECO:0000313" key="3">
    <source>
        <dbReference type="Proteomes" id="UP000191554"/>
    </source>
</evidence>
<dbReference type="Gene3D" id="1.10.10.60">
    <property type="entry name" value="Homeodomain-like"/>
    <property type="match status" value="1"/>
</dbReference>
<organism evidence="2 3">
    <name type="scientific">Ruminiclostridium hungatei</name>
    <name type="common">Clostridium hungatei</name>
    <dbReference type="NCBI Taxonomy" id="48256"/>
    <lineage>
        <taxon>Bacteria</taxon>
        <taxon>Bacillati</taxon>
        <taxon>Bacillota</taxon>
        <taxon>Clostridia</taxon>
        <taxon>Eubacteriales</taxon>
        <taxon>Oscillospiraceae</taxon>
        <taxon>Ruminiclostridium</taxon>
    </lineage>
</organism>
<sequence>MDYFTETCAIITFIEKRIKERLEFKELEKSLNFSYRHIREIFRKKTNIPLSQYTLY</sequence>
<comment type="caution">
    <text evidence="2">The sequence shown here is derived from an EMBL/GenBank/DDBJ whole genome shotgun (WGS) entry which is preliminary data.</text>
</comment>
<keyword evidence="3" id="KW-1185">Reference proteome</keyword>
<protein>
    <recommendedName>
        <fullName evidence="1">HTH araC/xylS-type domain-containing protein</fullName>
    </recommendedName>
</protein>
<gene>
    <name evidence="2" type="ORF">CLHUN_29400</name>
</gene>
<dbReference type="RefSeq" id="WP_165755765.1">
    <property type="nucleotide sequence ID" value="NZ_MZGX01000020.1"/>
</dbReference>
<dbReference type="EMBL" id="MZGX01000020">
    <property type="protein sequence ID" value="OPX43190.1"/>
    <property type="molecule type" value="Genomic_DNA"/>
</dbReference>
<dbReference type="Proteomes" id="UP000191554">
    <property type="component" value="Unassembled WGS sequence"/>
</dbReference>
<dbReference type="AlphaFoldDB" id="A0A1V4SH49"/>
<dbReference type="PROSITE" id="PS01124">
    <property type="entry name" value="HTH_ARAC_FAMILY_2"/>
    <property type="match status" value="1"/>
</dbReference>